<dbReference type="PANTHER" id="PTHR32305">
    <property type="match status" value="1"/>
</dbReference>
<dbReference type="InterPro" id="IPR056823">
    <property type="entry name" value="TEN-like_YD-shell"/>
</dbReference>
<gene>
    <name evidence="5" type="ORF">ACFY35_05325</name>
</gene>
<comment type="caution">
    <text evidence="5">The sequence shown here is derived from an EMBL/GenBank/DDBJ whole genome shotgun (WGS) entry which is preliminary data.</text>
</comment>
<keyword evidence="3" id="KW-0732">Signal</keyword>
<feature type="chain" id="PRO_5046834434" evidence="3">
    <location>
        <begin position="35"/>
        <end position="2174"/>
    </location>
</feature>
<feature type="signal peptide" evidence="3">
    <location>
        <begin position="1"/>
        <end position="34"/>
    </location>
</feature>
<evidence type="ECO:0000313" key="6">
    <source>
        <dbReference type="Proteomes" id="UP001602245"/>
    </source>
</evidence>
<feature type="compositionally biased region" description="Polar residues" evidence="2">
    <location>
        <begin position="1678"/>
        <end position="1695"/>
    </location>
</feature>
<evidence type="ECO:0000256" key="3">
    <source>
        <dbReference type="SAM" id="SignalP"/>
    </source>
</evidence>
<protein>
    <submittedName>
        <fullName evidence="5">RHS repeat-associated core domain-containing protein</fullName>
    </submittedName>
</protein>
<evidence type="ECO:0000256" key="2">
    <source>
        <dbReference type="SAM" id="MobiDB-lite"/>
    </source>
</evidence>
<dbReference type="InterPro" id="IPR031325">
    <property type="entry name" value="RHS_repeat"/>
</dbReference>
<reference evidence="5 6" key="1">
    <citation type="submission" date="2024-10" db="EMBL/GenBank/DDBJ databases">
        <title>The Natural Products Discovery Center: Release of the First 8490 Sequenced Strains for Exploring Actinobacteria Biosynthetic Diversity.</title>
        <authorList>
            <person name="Kalkreuter E."/>
            <person name="Kautsar S.A."/>
            <person name="Yang D."/>
            <person name="Bader C.D."/>
            <person name="Teijaro C.N."/>
            <person name="Fluegel L."/>
            <person name="Davis C.M."/>
            <person name="Simpson J.R."/>
            <person name="Lauterbach L."/>
            <person name="Steele A.D."/>
            <person name="Gui C."/>
            <person name="Meng S."/>
            <person name="Li G."/>
            <person name="Viehrig K."/>
            <person name="Ye F."/>
            <person name="Su P."/>
            <person name="Kiefer A.F."/>
            <person name="Nichols A."/>
            <person name="Cepeda A.J."/>
            <person name="Yan W."/>
            <person name="Fan B."/>
            <person name="Jiang Y."/>
            <person name="Adhikari A."/>
            <person name="Zheng C.-J."/>
            <person name="Schuster L."/>
            <person name="Cowan T.M."/>
            <person name="Smanski M.J."/>
            <person name="Chevrette M.G."/>
            <person name="De Carvalho L.P.S."/>
            <person name="Shen B."/>
        </authorList>
    </citation>
    <scope>NUCLEOTIDE SEQUENCE [LARGE SCALE GENOMIC DNA]</scope>
    <source>
        <strain evidence="5 6">NPDC000087</strain>
    </source>
</reference>
<dbReference type="EMBL" id="JBIAZU010000001">
    <property type="protein sequence ID" value="MFF5288837.1"/>
    <property type="molecule type" value="Genomic_DNA"/>
</dbReference>
<feature type="compositionally biased region" description="Basic and acidic residues" evidence="2">
    <location>
        <begin position="1963"/>
        <end position="1982"/>
    </location>
</feature>
<keyword evidence="6" id="KW-1185">Reference proteome</keyword>
<dbReference type="RefSeq" id="WP_157295165.1">
    <property type="nucleotide sequence ID" value="NZ_JBIAZU010000001.1"/>
</dbReference>
<feature type="region of interest" description="Disordered" evidence="2">
    <location>
        <begin position="1671"/>
        <end position="1704"/>
    </location>
</feature>
<dbReference type="Proteomes" id="UP001602245">
    <property type="component" value="Unassembled WGS sequence"/>
</dbReference>
<feature type="domain" description="Teneurin-like YD-shell" evidence="4">
    <location>
        <begin position="1706"/>
        <end position="1908"/>
    </location>
</feature>
<dbReference type="NCBIfam" id="TIGR03696">
    <property type="entry name" value="Rhs_assc_core"/>
    <property type="match status" value="1"/>
</dbReference>
<dbReference type="PANTHER" id="PTHR32305:SF17">
    <property type="entry name" value="TRNA NUCLEASE WAPA"/>
    <property type="match status" value="1"/>
</dbReference>
<dbReference type="Pfam" id="PF05593">
    <property type="entry name" value="RHS_repeat"/>
    <property type="match status" value="1"/>
</dbReference>
<keyword evidence="1" id="KW-0677">Repeat</keyword>
<feature type="compositionally biased region" description="Polar residues" evidence="2">
    <location>
        <begin position="1947"/>
        <end position="1956"/>
    </location>
</feature>
<organism evidence="5 6">
    <name type="scientific">Paractinoplanes globisporus</name>
    <dbReference type="NCBI Taxonomy" id="113565"/>
    <lineage>
        <taxon>Bacteria</taxon>
        <taxon>Bacillati</taxon>
        <taxon>Actinomycetota</taxon>
        <taxon>Actinomycetes</taxon>
        <taxon>Micromonosporales</taxon>
        <taxon>Micromonosporaceae</taxon>
        <taxon>Paractinoplanes</taxon>
    </lineage>
</organism>
<dbReference type="InterPro" id="IPR006530">
    <property type="entry name" value="YD"/>
</dbReference>
<sequence length="2174" mass="229232">MYLYGVFQRRGWRALGVAVAASTMIIAGAGVAFGAPPDSGSTAVETPPGVRPVRGVAAVPAKFAKPAAKPKPYRASRTTWPEAGAVDVPVTATPAPARSALQASRGRTAGGPRTLHVTVLDHAAATAAGVKGVLLTVAADQAGEARIGLDYSGFAEAYGGNYGAHLALSAYPSCVLTTPSVPACQRPAPLESTNDPGTRTVAATVSVPAAKSLVLAAAAAATGDAGGSNLGTYNATSLSPSGSWSSGGSAGSFAYSYPMSGAETPSSLEPGMSLSYDSASVDGMTATVEPQSSWAGDGWSTPESYIEQSFQTCSESPEGSAAPAKTYDQCYDGPIYSLSLNGKTSALVWDAAKQVLKTESAGGSVITHYCVLPAGQTSFADPTCVAGTGNATGTYYNDWWKITDRSGASYSFGLNHLPGWTSSKTATSSVAYQPVYAAHSGDPCYSSAGFSSSVCTMPYRWNLDYVTDTHSNAMSYYYGQDVNYYGAYNGASMKSYVRDQHLLHIDYGFTDGNAYGTVPNRYAFGTGTRCFATNCALTDANAANWPDVPVDRLCASGATCKQFSPTYFSTVRLTSVAAQQWSVSGAKYVDLDTYTLTQSMPQAGDGTSPALWLDKVVHTAAATGAGGGHATAITLPAVTFDQTMQMANRTDAGGLPAYFRYRLGAIHTETGSTITVEYGLPRPCPSTKPSAASNTYSCYPVSWTPEGYTDPVIDWFNKYAVLSVHQDDPTGGARVKITSYDYPGGAAWHYDDNELVKAKYRTYGQFRGYGDVVTSVGDGTNDRTSKTETTFYRGMSKNNSTTVVNVPDSLGGVHEDVNQLAGRPLESSAFLGDVVDHSSITSYWVSDAAASRSRTGLPALTSRWVAPIEQFSRQAVTSGGTTTWRYTATDTSYVDTTTDTNFGLPVREFMHTIPVDANYSTCETTTYAAANTAKNLVGLESQSETLSVACGGYTAGGVPSVPGSVNTLTAPASVSRPAQVVKASRTFYDDPNFATTFPQATAPSKGDVTMTQVADNYTGGAYSWQVDGQAKFDSVGRQTDTYDGAGNNTHTGYVTDSLGRVTGTSITDALGHASSTTQDVQRGATLSSTDPNGAVIVRRYDALGRAAAVWLDSRAGVVTDDAWPTPAANFVYTYAISNTGPTAVTTDKLNELGAYQTSTLLYDGLLRERQTQEPTPRGGRLINDTLYDSRGWVSAKYTNWYDDKNTPGTTTVNPTDLKVGVPMQNLYTYNSLGQVVIDQSAKDGVEVSHTTTVYNGDRTTVVPPDGGTVTTTRIDPLGRTVQLDSYLTRPALTVPGDTFTGRFAISGGSSQSISYGFDGHGKQTVTTQAPLGSIGPTWTDTYNLRGQVTQKSDPDAGTTTNIKYDKAGNLTQSTDGRGKTISYKYDALNRRLGTYASAADAQVDGAAGNQTAAWVYDNANNVAAVTHAIGQLTTSTAYIDHLAYTTQQTDFNIFGESLGTSLTIPSGAEGTLAGTYLAKHTYTTNLGLPLRDIYQAKGGLPAEQVLHGYLSQTDLPDSLAGLASYTQTTSYDELGRPLEAKFGPSTTTFSTIGYWYDENTGKTTKQLIKRTDAGVTTTTDQQTYAYDKAGNLTGQTGTRSGNAATAETQCYQYNGLDQLAAAWTANDQCATAPAAGNSSMVVDGLGAGSAYWTTWTFDGLGDRNNQTQHGFSGGPAADTSTSYGYGNGGNQPHTLTSTSTTGASTGSTSYAYDLAGNMTGRNAGQGNQTLTYGDSGRVTGVNGSTSGNSTFKYDADGQLLVQKDPAATTLYFGNQQYTLTTATGAITGTRYYDLPGGGQAIRTGTTATAFGYAFGDQHGTPCLYLDNTTANPRWRQTTPYGAPRGASVVAPDNRGFLNKPLDGSTGLTIVGARQYDPDTGRFITDDPLLEKTDPGQLNGYSYASNNPITYSDPSGLIHGSASCTGGMVGGPGACDGHEDPNYAGPSPESTGGYSKSKQGKYASKYDKRDNRAVPDSEDEQSRRKVEKILKKYGSDRKVCLVWKACLPTTWVSDDAALPGPHEMAMCHKIGARLCFEYFKAYQGAQKAAPQGDASVYNPKWNARHHGIWMALMVANGISPEDARLIGIAHELDAPAKTGAPAWQTRDSRIDVHNNSAGIAVGLAAREKYQASSAPHDDPYQVGTPNPSSMAVQMVEQTVSSGGCGYNVCFSLMNR</sequence>
<dbReference type="InterPro" id="IPR050708">
    <property type="entry name" value="T6SS_VgrG/RHS"/>
</dbReference>
<name>A0ABW6W6A2_9ACTN</name>
<dbReference type="Gene3D" id="2.180.10.10">
    <property type="entry name" value="RHS repeat-associated core"/>
    <property type="match status" value="2"/>
</dbReference>
<evidence type="ECO:0000256" key="1">
    <source>
        <dbReference type="ARBA" id="ARBA00022737"/>
    </source>
</evidence>
<dbReference type="Pfam" id="PF25023">
    <property type="entry name" value="TEN_YD-shell"/>
    <property type="match status" value="1"/>
</dbReference>
<proteinExistence type="predicted"/>
<dbReference type="InterPro" id="IPR022385">
    <property type="entry name" value="Rhs_assc_core"/>
</dbReference>
<feature type="region of interest" description="Disordered" evidence="2">
    <location>
        <begin position="1934"/>
        <end position="1982"/>
    </location>
</feature>
<evidence type="ECO:0000313" key="5">
    <source>
        <dbReference type="EMBL" id="MFF5288837.1"/>
    </source>
</evidence>
<evidence type="ECO:0000259" key="4">
    <source>
        <dbReference type="Pfam" id="PF25023"/>
    </source>
</evidence>
<dbReference type="NCBIfam" id="TIGR01643">
    <property type="entry name" value="YD_repeat_2x"/>
    <property type="match status" value="1"/>
</dbReference>
<accession>A0ABW6W6A2</accession>